<dbReference type="OrthoDB" id="9176627at2"/>
<dbReference type="NCBIfam" id="NF000282">
    <property type="entry name" value="RND_permease_1"/>
    <property type="match status" value="1"/>
</dbReference>
<dbReference type="PRINTS" id="PR00702">
    <property type="entry name" value="ACRIFLAVINRP"/>
</dbReference>
<evidence type="ECO:0000256" key="7">
    <source>
        <dbReference type="ARBA" id="ARBA00022989"/>
    </source>
</evidence>
<evidence type="ECO:0000256" key="8">
    <source>
        <dbReference type="ARBA" id="ARBA00023136"/>
    </source>
</evidence>
<dbReference type="InterPro" id="IPR004764">
    <property type="entry name" value="MdtF-like"/>
</dbReference>
<dbReference type="Gene3D" id="3.30.70.1320">
    <property type="entry name" value="Multidrug efflux transporter AcrB pore domain like"/>
    <property type="match status" value="1"/>
</dbReference>
<proteinExistence type="inferred from homology"/>
<dbReference type="GO" id="GO:0005886">
    <property type="term" value="C:plasma membrane"/>
    <property type="evidence" value="ECO:0007669"/>
    <property type="project" value="UniProtKB-SubCell"/>
</dbReference>
<evidence type="ECO:0000256" key="3">
    <source>
        <dbReference type="ARBA" id="ARBA00022448"/>
    </source>
</evidence>
<evidence type="ECO:0000256" key="4">
    <source>
        <dbReference type="ARBA" id="ARBA00022475"/>
    </source>
</evidence>
<feature type="transmembrane region" description="Helical" evidence="9">
    <location>
        <begin position="906"/>
        <end position="926"/>
    </location>
</feature>
<dbReference type="AlphaFoldDB" id="A0A1W6YPW2"/>
<evidence type="ECO:0000256" key="2">
    <source>
        <dbReference type="ARBA" id="ARBA00010942"/>
    </source>
</evidence>
<feature type="transmembrane region" description="Helical" evidence="9">
    <location>
        <begin position="471"/>
        <end position="498"/>
    </location>
</feature>
<dbReference type="SUPFAM" id="SSF82693">
    <property type="entry name" value="Multidrug efflux transporter AcrB pore domain, PN1, PN2, PC1 and PC2 subdomains"/>
    <property type="match status" value="4"/>
</dbReference>
<dbReference type="Proteomes" id="UP000194151">
    <property type="component" value="Chromosome"/>
</dbReference>
<keyword evidence="7 9" id="KW-1133">Transmembrane helix</keyword>
<dbReference type="InterPro" id="IPR027463">
    <property type="entry name" value="AcrB_DN_DC_subdom"/>
</dbReference>
<dbReference type="FunFam" id="3.30.70.1430:FF:000001">
    <property type="entry name" value="Efflux pump membrane transporter"/>
    <property type="match status" value="1"/>
</dbReference>
<sequence>MKLTHFFIDRPRFATVINIFVALCGLATMFFLPVAQYPDIVPPTIQITASYPGASAQTIAKSVATPLEQAINGVESMDYISSQSTGNGQLTITVIFKIGTDPDKALLHTRSRVDDTLSRLPQEVQLQGVQVKKTIQALLLGVHIYSPDGSRSAEYMSNYMLGVRDEIARLPGVADFWTLGERRYAMRIWVDPDKAASYNINANEILAALRAQNAQVSAGSLNQPPVANDAAYQINVEALGRLSTPEEFGNVIVKSDKQGRVTRISDIGRVELGSTDYGSIAYADRNVSAPWWVIATPGANVVEVQHAVWDKMAELKKSFPPGIDYIKIYDPTNFVTYSIEEVIQTILEAILLVVVVVFVFLQNWRATIIPVVAIPISLIGTFTFLALFDASINNLSLFGLVLAVGIVVDDAIVVVENIERNMALGMSPREAAHRTMDEVSGALIAIALTLCAVFVPAAFISGISGLFFKQFAITIAASTLISCFVSLTLSPALAAVLLKAHKSDAHHSSGRVARFVQPAFDRFNSGFEWLSTKFGRLTARLVRATALVGVVYVGLIGATGFQMSQMTTGFIPDQDIGYLAVIVQLPPGSSLARTDKVVREVNDIALNTPGVKHTSPTAGFDVATSTVAPNVGTVFTSLPSLYGEHMPGVTAASMVQTLRQRLSVIKDAYVAVIQPPAVQGLGAAGGFKLMLEDRAGLGPHALAQATNALVAAANKDKTFGGVFTLFNAGSPSVFADVDRLKAEKVGLTTTDVFSTMQLYLGSQYVNDFNYLGRTYQVFVQGDEEFRRTKEDIARLKARNANGDMVPIGTVATFRDETTPYRVPRYNLHPASEVLGAAAPGVSSGTAMDRMEQIAKEVLPAGVTYEWTDLAYQQKQHGTPTLVIFAASALFVFLVLAAQYESWTTPLAIVLIVPMCLLAAAAGLNIRGMPIDILAQIGFVVLVGLAAKNAILIVEFAKQRQEEDGVKAEDAAVHAAQVRLRPILMTSFAFIAGVAPLVIAHGAGAEMRQSLGTTVFFGMIGVTAFGLLFTPALYTIVRKLGNRTKKASDSWREA</sequence>
<dbReference type="Gene3D" id="1.20.1640.10">
    <property type="entry name" value="Multidrug efflux transporter AcrB transmembrane domain"/>
    <property type="match status" value="2"/>
</dbReference>
<keyword evidence="3 9" id="KW-0813">Transport</keyword>
<evidence type="ECO:0000313" key="11">
    <source>
        <dbReference type="Proteomes" id="UP000194151"/>
    </source>
</evidence>
<keyword evidence="4" id="KW-1003">Cell membrane</keyword>
<dbReference type="Pfam" id="PF00873">
    <property type="entry name" value="ACR_tran"/>
    <property type="match status" value="1"/>
</dbReference>
<accession>A0A1W6YPW2</accession>
<feature type="transmembrane region" description="Helical" evidence="9">
    <location>
        <begin position="1014"/>
        <end position="1036"/>
    </location>
</feature>
<dbReference type="GO" id="GO:0015562">
    <property type="term" value="F:efflux transmembrane transporter activity"/>
    <property type="evidence" value="ECO:0007669"/>
    <property type="project" value="InterPro"/>
</dbReference>
<dbReference type="FunFam" id="1.20.1640.10:FF:000001">
    <property type="entry name" value="Efflux pump membrane transporter"/>
    <property type="match status" value="1"/>
</dbReference>
<keyword evidence="6 9" id="KW-0812">Transmembrane</keyword>
<evidence type="ECO:0000256" key="1">
    <source>
        <dbReference type="ARBA" id="ARBA00004429"/>
    </source>
</evidence>
<dbReference type="EMBL" id="CP021108">
    <property type="protein sequence ID" value="ARP82969.1"/>
    <property type="molecule type" value="Genomic_DNA"/>
</dbReference>
<dbReference type="Gene3D" id="3.30.2090.10">
    <property type="entry name" value="Multidrug efflux transporter AcrB TolC docking domain, DN and DC subdomains"/>
    <property type="match status" value="2"/>
</dbReference>
<feature type="transmembrane region" description="Helical" evidence="9">
    <location>
        <begin position="368"/>
        <end position="388"/>
    </location>
</feature>
<comment type="subcellular location">
    <subcellularLocation>
        <location evidence="1 9">Cell inner membrane</location>
        <topology evidence="1 9">Multi-pass membrane protein</topology>
    </subcellularLocation>
</comment>
<dbReference type="KEGG" id="bgv:CAL12_20550"/>
<dbReference type="PANTHER" id="PTHR32063:SF11">
    <property type="entry name" value="CATION OR DRUG EFFLUX SYSTEM PROTEIN"/>
    <property type="match status" value="1"/>
</dbReference>
<feature type="transmembrane region" description="Helical" evidence="9">
    <location>
        <begin position="881"/>
        <end position="899"/>
    </location>
</feature>
<reference evidence="10 11" key="1">
    <citation type="submission" date="2017-05" db="EMBL/GenBank/DDBJ databases">
        <title>Complete and WGS of Bordetella genogroups.</title>
        <authorList>
            <person name="Spilker T."/>
            <person name="LiPuma J."/>
        </authorList>
    </citation>
    <scope>NUCLEOTIDE SEQUENCE [LARGE SCALE GENOMIC DNA]</scope>
    <source>
        <strain evidence="10 11">AU19157</strain>
    </source>
</reference>
<evidence type="ECO:0000256" key="5">
    <source>
        <dbReference type="ARBA" id="ARBA00022519"/>
    </source>
</evidence>
<dbReference type="PANTHER" id="PTHR32063">
    <property type="match status" value="1"/>
</dbReference>
<dbReference type="SUPFAM" id="SSF82866">
    <property type="entry name" value="Multidrug efflux transporter AcrB transmembrane domain"/>
    <property type="match status" value="2"/>
</dbReference>
<feature type="transmembrane region" description="Helical" evidence="9">
    <location>
        <begin position="982"/>
        <end position="1002"/>
    </location>
</feature>
<dbReference type="InterPro" id="IPR001036">
    <property type="entry name" value="Acrflvin-R"/>
</dbReference>
<dbReference type="Gene3D" id="3.30.70.1440">
    <property type="entry name" value="Multidrug efflux transporter AcrB pore domain"/>
    <property type="match status" value="1"/>
</dbReference>
<dbReference type="RefSeq" id="WP_086066312.1">
    <property type="nucleotide sequence ID" value="NZ_CP021108.1"/>
</dbReference>
<evidence type="ECO:0000256" key="6">
    <source>
        <dbReference type="ARBA" id="ARBA00022692"/>
    </source>
</evidence>
<feature type="transmembrane region" description="Helical" evidence="9">
    <location>
        <begin position="342"/>
        <end position="361"/>
    </location>
</feature>
<feature type="transmembrane region" description="Helical" evidence="9">
    <location>
        <begin position="394"/>
        <end position="418"/>
    </location>
</feature>
<dbReference type="GO" id="GO:0009636">
    <property type="term" value="P:response to toxic substance"/>
    <property type="evidence" value="ECO:0007669"/>
    <property type="project" value="UniProtKB-ARBA"/>
</dbReference>
<gene>
    <name evidence="10" type="ORF">CAL12_20550</name>
</gene>
<name>A0A1W6YPW2_9BORD</name>
<dbReference type="GO" id="GO:0042910">
    <property type="term" value="F:xenobiotic transmembrane transporter activity"/>
    <property type="evidence" value="ECO:0007669"/>
    <property type="project" value="TreeGrafter"/>
</dbReference>
<feature type="transmembrane region" description="Helical" evidence="9">
    <location>
        <begin position="439"/>
        <end position="459"/>
    </location>
</feature>
<dbReference type="Gene3D" id="3.30.70.1430">
    <property type="entry name" value="Multidrug efflux transporter AcrB pore domain"/>
    <property type="match status" value="2"/>
</dbReference>
<evidence type="ECO:0000256" key="9">
    <source>
        <dbReference type="RuleBase" id="RU364070"/>
    </source>
</evidence>
<feature type="transmembrane region" description="Helical" evidence="9">
    <location>
        <begin position="541"/>
        <end position="561"/>
    </location>
</feature>
<keyword evidence="8 9" id="KW-0472">Membrane</keyword>
<keyword evidence="5 9" id="KW-0997">Cell inner membrane</keyword>
<organism evidence="10 11">
    <name type="scientific">Bordetella genomosp. 8</name>
    <dbReference type="NCBI Taxonomy" id="1416806"/>
    <lineage>
        <taxon>Bacteria</taxon>
        <taxon>Pseudomonadati</taxon>
        <taxon>Pseudomonadota</taxon>
        <taxon>Betaproteobacteria</taxon>
        <taxon>Burkholderiales</taxon>
        <taxon>Alcaligenaceae</taxon>
        <taxon>Bordetella</taxon>
    </lineage>
</organism>
<comment type="similarity">
    <text evidence="2 9">Belongs to the resistance-nodulation-cell division (RND) (TC 2.A.6) family.</text>
</comment>
<dbReference type="STRING" id="1416806.CAL12_20550"/>
<evidence type="ECO:0000313" key="10">
    <source>
        <dbReference type="EMBL" id="ARP82969.1"/>
    </source>
</evidence>
<protein>
    <recommendedName>
        <fullName evidence="9">Efflux pump membrane transporter</fullName>
    </recommendedName>
</protein>
<dbReference type="SUPFAM" id="SSF82714">
    <property type="entry name" value="Multidrug efflux transporter AcrB TolC docking domain, DN and DC subdomains"/>
    <property type="match status" value="2"/>
</dbReference>
<keyword evidence="11" id="KW-1185">Reference proteome</keyword>
<feature type="transmembrane region" description="Helical" evidence="9">
    <location>
        <begin position="932"/>
        <end position="953"/>
    </location>
</feature>
<feature type="transmembrane region" description="Helical" evidence="9">
    <location>
        <begin position="12"/>
        <end position="32"/>
    </location>
</feature>
<dbReference type="NCBIfam" id="TIGR00915">
    <property type="entry name" value="2A0602"/>
    <property type="match status" value="1"/>
</dbReference>